<feature type="compositionally biased region" description="Polar residues" evidence="1">
    <location>
        <begin position="8"/>
        <end position="17"/>
    </location>
</feature>
<evidence type="ECO:0000313" key="2">
    <source>
        <dbReference type="EMBL" id="KND00793.1"/>
    </source>
</evidence>
<dbReference type="OrthoDB" id="2163249at2759"/>
<dbReference type="RefSeq" id="XP_016608832.1">
    <property type="nucleotide sequence ID" value="XM_016752153.1"/>
</dbReference>
<sequence>MARKTISPKPSTPSASRTDGDLTREASTPTSTRLCTRRSYAAQGITPVVQKRWGGPTIISYKSLPTTPSTTLEERSPAQKSSTTRSQPSPNLTAKGKSTTKREQSKRQLKRKSEVRPQDAGDKEETGGKKPRTTKSKTLDSRTKEKQSTLQKTASKEPLEDRFTTTWRTQEETMRKQIEQVVNGGSQDIATEDTKPDPGNPFDEEENGADAGDAATTGLNDESEPEETRKIPLGEALQLLHRDSLERLLRYAIVEEVVLKPTDIAEELEATGVLQ</sequence>
<organism evidence="2 3">
    <name type="scientific">Spizellomyces punctatus (strain DAOM BR117)</name>
    <dbReference type="NCBI Taxonomy" id="645134"/>
    <lineage>
        <taxon>Eukaryota</taxon>
        <taxon>Fungi</taxon>
        <taxon>Fungi incertae sedis</taxon>
        <taxon>Chytridiomycota</taxon>
        <taxon>Chytridiomycota incertae sedis</taxon>
        <taxon>Chytridiomycetes</taxon>
        <taxon>Spizellomycetales</taxon>
        <taxon>Spizellomycetaceae</taxon>
        <taxon>Spizellomyces</taxon>
    </lineage>
</organism>
<feature type="compositionally biased region" description="Basic and acidic residues" evidence="1">
    <location>
        <begin position="100"/>
        <end position="128"/>
    </location>
</feature>
<dbReference type="GeneID" id="27687389"/>
<protein>
    <submittedName>
        <fullName evidence="2">Uncharacterized protein</fullName>
    </submittedName>
</protein>
<dbReference type="EMBL" id="KQ257455">
    <property type="protein sequence ID" value="KND00793.1"/>
    <property type="molecule type" value="Genomic_DNA"/>
</dbReference>
<feature type="compositionally biased region" description="Basic and acidic residues" evidence="1">
    <location>
        <begin position="137"/>
        <end position="147"/>
    </location>
</feature>
<evidence type="ECO:0000256" key="1">
    <source>
        <dbReference type="SAM" id="MobiDB-lite"/>
    </source>
</evidence>
<proteinExistence type="predicted"/>
<name>A0A0L0HIA6_SPIPD</name>
<feature type="compositionally biased region" description="Polar residues" evidence="1">
    <location>
        <begin position="78"/>
        <end position="92"/>
    </location>
</feature>
<accession>A0A0L0HIA6</accession>
<dbReference type="InParanoid" id="A0A0L0HIA6"/>
<feature type="compositionally biased region" description="Low complexity" evidence="1">
    <location>
        <begin position="209"/>
        <end position="220"/>
    </location>
</feature>
<feature type="region of interest" description="Disordered" evidence="1">
    <location>
        <begin position="1"/>
        <end position="231"/>
    </location>
</feature>
<feature type="compositionally biased region" description="Polar residues" evidence="1">
    <location>
        <begin position="25"/>
        <end position="34"/>
    </location>
</feature>
<dbReference type="AlphaFoldDB" id="A0A0L0HIA6"/>
<keyword evidence="3" id="KW-1185">Reference proteome</keyword>
<feature type="compositionally biased region" description="Basic and acidic residues" evidence="1">
    <location>
        <begin position="154"/>
        <end position="178"/>
    </location>
</feature>
<evidence type="ECO:0000313" key="3">
    <source>
        <dbReference type="Proteomes" id="UP000053201"/>
    </source>
</evidence>
<gene>
    <name evidence="2" type="ORF">SPPG_03905</name>
</gene>
<dbReference type="VEuPathDB" id="FungiDB:SPPG_03905"/>
<reference evidence="2 3" key="1">
    <citation type="submission" date="2009-08" db="EMBL/GenBank/DDBJ databases">
        <title>The Genome Sequence of Spizellomyces punctatus strain DAOM BR117.</title>
        <authorList>
            <consortium name="The Broad Institute Genome Sequencing Platform"/>
            <person name="Russ C."/>
            <person name="Cuomo C."/>
            <person name="Shea T."/>
            <person name="Young S.K."/>
            <person name="Zeng Q."/>
            <person name="Koehrsen M."/>
            <person name="Haas B."/>
            <person name="Borodovsky M."/>
            <person name="Guigo R."/>
            <person name="Alvarado L."/>
            <person name="Berlin A."/>
            <person name="Bochicchio J."/>
            <person name="Borenstein D."/>
            <person name="Chapman S."/>
            <person name="Chen Z."/>
            <person name="Engels R."/>
            <person name="Freedman E."/>
            <person name="Gellesch M."/>
            <person name="Goldberg J."/>
            <person name="Griggs A."/>
            <person name="Gujja S."/>
            <person name="Heiman D."/>
            <person name="Hepburn T."/>
            <person name="Howarth C."/>
            <person name="Jen D."/>
            <person name="Larson L."/>
            <person name="Lewis B."/>
            <person name="Mehta T."/>
            <person name="Park D."/>
            <person name="Pearson M."/>
            <person name="Roberts A."/>
            <person name="Saif S."/>
            <person name="Shenoy N."/>
            <person name="Sisk P."/>
            <person name="Stolte C."/>
            <person name="Sykes S."/>
            <person name="Thomson T."/>
            <person name="Walk T."/>
            <person name="White J."/>
            <person name="Yandava C."/>
            <person name="Burger G."/>
            <person name="Gray M.W."/>
            <person name="Holland P.W.H."/>
            <person name="King N."/>
            <person name="Lang F.B.F."/>
            <person name="Roger A.J."/>
            <person name="Ruiz-Trillo I."/>
            <person name="Lander E."/>
            <person name="Nusbaum C."/>
        </authorList>
    </citation>
    <scope>NUCLEOTIDE SEQUENCE [LARGE SCALE GENOMIC DNA]</scope>
    <source>
        <strain evidence="2 3">DAOM BR117</strain>
    </source>
</reference>
<dbReference type="Proteomes" id="UP000053201">
    <property type="component" value="Unassembled WGS sequence"/>
</dbReference>